<evidence type="ECO:0000313" key="4">
    <source>
        <dbReference type="Proteomes" id="UP000249061"/>
    </source>
</evidence>
<accession>A0A2W5U440</accession>
<evidence type="ECO:0000313" key="3">
    <source>
        <dbReference type="EMBL" id="PZR18385.1"/>
    </source>
</evidence>
<dbReference type="EMBL" id="QFQP01000001">
    <property type="protein sequence ID" value="PZR18385.1"/>
    <property type="molecule type" value="Genomic_DNA"/>
</dbReference>
<keyword evidence="2" id="KW-0812">Transmembrane</keyword>
<evidence type="ECO:0000256" key="1">
    <source>
        <dbReference type="SAM" id="MobiDB-lite"/>
    </source>
</evidence>
<keyword evidence="2" id="KW-0472">Membrane</keyword>
<name>A0A2W5U440_9BACT</name>
<feature type="transmembrane region" description="Helical" evidence="2">
    <location>
        <begin position="208"/>
        <end position="229"/>
    </location>
</feature>
<evidence type="ECO:0000256" key="2">
    <source>
        <dbReference type="SAM" id="Phobius"/>
    </source>
</evidence>
<proteinExistence type="predicted"/>
<gene>
    <name evidence="3" type="ORF">DI536_00440</name>
</gene>
<feature type="transmembrane region" description="Helical" evidence="2">
    <location>
        <begin position="270"/>
        <end position="292"/>
    </location>
</feature>
<protein>
    <submittedName>
        <fullName evidence="3">Uncharacterized protein</fullName>
    </submittedName>
</protein>
<keyword evidence="2" id="KW-1133">Transmembrane helix</keyword>
<feature type="region of interest" description="Disordered" evidence="1">
    <location>
        <begin position="159"/>
        <end position="188"/>
    </location>
</feature>
<comment type="caution">
    <text evidence="3">The sequence shown here is derived from an EMBL/GenBank/DDBJ whole genome shotgun (WGS) entry which is preliminary data.</text>
</comment>
<reference evidence="3 4" key="1">
    <citation type="submission" date="2017-08" db="EMBL/GenBank/DDBJ databases">
        <title>Infants hospitalized years apart are colonized by the same room-sourced microbial strains.</title>
        <authorList>
            <person name="Brooks B."/>
            <person name="Olm M.R."/>
            <person name="Firek B.A."/>
            <person name="Baker R."/>
            <person name="Thomas B.C."/>
            <person name="Morowitz M.J."/>
            <person name="Banfield J.F."/>
        </authorList>
    </citation>
    <scope>NUCLEOTIDE SEQUENCE [LARGE SCALE GENOMIC DNA]</scope>
    <source>
        <strain evidence="3">S2_003_000_R2_14</strain>
    </source>
</reference>
<sequence length="294" mass="29853">MLSLLILQVALAQTPADARTPVAVVLTSKRPGADAVAAKISQRVFDSFKREGVTGLMDDATATRELRAAGFSDPKSCQGTRACLSKLAILLGPRAVVVGVDVGKVGKTLAIHLEAVAADKDASLGALDVSSSLNGWSDAMSAPIVVFVRDVKSGLELGKKPAVKDAPPTTPPLEAASDAPTKTDLTPQAKVDEQPLMVTQEPGKPPRVAAWALAGGAAAAAGVAIGFGISAGGAKKQFDDSIVVLDDGSRGTTLTEAQARQLSEQANAGAVVAITSGVISAGLTAAATYFFLKD</sequence>
<organism evidence="3 4">
    <name type="scientific">Archangium gephyra</name>
    <dbReference type="NCBI Taxonomy" id="48"/>
    <lineage>
        <taxon>Bacteria</taxon>
        <taxon>Pseudomonadati</taxon>
        <taxon>Myxococcota</taxon>
        <taxon>Myxococcia</taxon>
        <taxon>Myxococcales</taxon>
        <taxon>Cystobacterineae</taxon>
        <taxon>Archangiaceae</taxon>
        <taxon>Archangium</taxon>
    </lineage>
</organism>
<dbReference type="Proteomes" id="UP000249061">
    <property type="component" value="Unassembled WGS sequence"/>
</dbReference>
<dbReference type="AlphaFoldDB" id="A0A2W5U440"/>